<evidence type="ECO:0000256" key="1">
    <source>
        <dbReference type="ARBA" id="ARBA00011073"/>
    </source>
</evidence>
<dbReference type="Gene3D" id="3.50.30.30">
    <property type="match status" value="1"/>
</dbReference>
<keyword evidence="2" id="KW-0645">Protease</keyword>
<dbReference type="InterPro" id="IPR036852">
    <property type="entry name" value="Peptidase_S8/S53_dom_sf"/>
</dbReference>
<evidence type="ECO:0000256" key="2">
    <source>
        <dbReference type="ARBA" id="ARBA00022670"/>
    </source>
</evidence>
<dbReference type="InterPro" id="IPR010259">
    <property type="entry name" value="S8pro/Inhibitor_I9"/>
</dbReference>
<accession>A0A5J9VAX0</accession>
<feature type="region of interest" description="Disordered" evidence="5">
    <location>
        <begin position="1"/>
        <end position="20"/>
    </location>
</feature>
<dbReference type="PANTHER" id="PTHR33110">
    <property type="entry name" value="F-BOX/KELCH-REPEAT PROTEIN-RELATED"/>
    <property type="match status" value="1"/>
</dbReference>
<evidence type="ECO:0000313" key="9">
    <source>
        <dbReference type="EMBL" id="TVU32631.1"/>
    </source>
</evidence>
<dbReference type="CDD" id="cd09917">
    <property type="entry name" value="F-box_SF"/>
    <property type="match status" value="1"/>
</dbReference>
<evidence type="ECO:0000313" key="10">
    <source>
        <dbReference type="Proteomes" id="UP000324897"/>
    </source>
</evidence>
<dbReference type="Pfam" id="PF03478">
    <property type="entry name" value="Beta-prop_KIB1-4"/>
    <property type="match status" value="1"/>
</dbReference>
<name>A0A5J9VAX0_9POAL</name>
<dbReference type="FunFam" id="3.30.70.80:FF:000002">
    <property type="entry name" value="Subtilisin-like protease SBT5.3"/>
    <property type="match status" value="1"/>
</dbReference>
<proteinExistence type="inferred from homology"/>
<dbReference type="Gene3D" id="3.30.70.80">
    <property type="entry name" value="Peptidase S8 propeptide/proteinase inhibitor I9"/>
    <property type="match status" value="1"/>
</dbReference>
<sequence length="637" mass="70908">MPPMEPKNAPESSERKVEEDDEASIRYVDLPLHLTEKILCCISPLESARLATVCKSWAATVSARLAARLAPHLLVTLTREYNNVSVRRGFIVPVPLDGAVGRTRRPPAAFPARRRLETLVGKWSQCFGATPCGLVAFAAGSILLVNPVTDTVQRLVVDKTSRAVLASGGGDYWFLCFDRINRLVLFSRADASQEYWSKRLVAATADLRYNIVVAAAICNGCIYLFHMSEYLLKIDTRAPQLTLHKIWVAPLMEQHIPKRYLIECDGEVLLVRQLRARDEKFPFTFCHSQFLRVVGFEVYKLDETGRRWTPLETLNHDRALFVSPESSFAVRASEVEGCRSSCIYFVGEMQRCHLCNKKCASTWGVYSMEGRKVLFEHVVSKTGINSLNSEMDLRTASWSALLLVLVLVLLPYSADASSRLYIVYMGEKQHDDPTVVTASHHNILESVLGSKDEAMKSIVYSYKHGFSGFAAMLTESQAAIIAALPGVVTVKKNTHHETHITRSWDFLGLDYYQSSPSDLLKKAKYGEDIIVGRQSYYFNATLNTSNFYSLMALSCDAETLESINVTGTVVLCSSPQGLADAATLVVGAGAKGLIFAQHNTRNLLEDTNIDVCRGVMPCVLVDFEIAQRIMIYAKNVE</sequence>
<keyword evidence="10" id="KW-1185">Reference proteome</keyword>
<protein>
    <recommendedName>
        <fullName evidence="11">Inhibitor I9 domain-containing protein</fullName>
    </recommendedName>
</protein>
<dbReference type="SUPFAM" id="SSF52743">
    <property type="entry name" value="Subtilisin-like"/>
    <property type="match status" value="1"/>
</dbReference>
<feature type="non-terminal residue" evidence="9">
    <location>
        <position position="1"/>
    </location>
</feature>
<dbReference type="Gramene" id="TVU32631">
    <property type="protein sequence ID" value="TVU32631"/>
    <property type="gene ID" value="EJB05_24371"/>
</dbReference>
<organism evidence="9 10">
    <name type="scientific">Eragrostis curvula</name>
    <name type="common">weeping love grass</name>
    <dbReference type="NCBI Taxonomy" id="38414"/>
    <lineage>
        <taxon>Eukaryota</taxon>
        <taxon>Viridiplantae</taxon>
        <taxon>Streptophyta</taxon>
        <taxon>Embryophyta</taxon>
        <taxon>Tracheophyta</taxon>
        <taxon>Spermatophyta</taxon>
        <taxon>Magnoliopsida</taxon>
        <taxon>Liliopsida</taxon>
        <taxon>Poales</taxon>
        <taxon>Poaceae</taxon>
        <taxon>PACMAD clade</taxon>
        <taxon>Chloridoideae</taxon>
        <taxon>Eragrostideae</taxon>
        <taxon>Eragrostidinae</taxon>
        <taxon>Eragrostis</taxon>
    </lineage>
</organism>
<keyword evidence="4" id="KW-0378">Hydrolase</keyword>
<dbReference type="InterPro" id="IPR036047">
    <property type="entry name" value="F-box-like_dom_sf"/>
</dbReference>
<dbReference type="GO" id="GO:0006508">
    <property type="term" value="P:proteolysis"/>
    <property type="evidence" value="ECO:0007669"/>
    <property type="project" value="UniProtKB-KW"/>
</dbReference>
<dbReference type="AlphaFoldDB" id="A0A5J9VAX0"/>
<dbReference type="InterPro" id="IPR005174">
    <property type="entry name" value="KIB1-4_b-propeller"/>
</dbReference>
<evidence type="ECO:0000256" key="4">
    <source>
        <dbReference type="ARBA" id="ARBA00022825"/>
    </source>
</evidence>
<comment type="caution">
    <text evidence="9">The sequence shown here is derived from an EMBL/GenBank/DDBJ whole genome shotgun (WGS) entry which is preliminary data.</text>
</comment>
<dbReference type="EMBL" id="RWGY01000011">
    <property type="protein sequence ID" value="TVU32631.1"/>
    <property type="molecule type" value="Genomic_DNA"/>
</dbReference>
<feature type="domain" description="F-box" evidence="6">
    <location>
        <begin position="29"/>
        <end position="61"/>
    </location>
</feature>
<dbReference type="Proteomes" id="UP000324897">
    <property type="component" value="Chromosome 1"/>
</dbReference>
<evidence type="ECO:0000256" key="3">
    <source>
        <dbReference type="ARBA" id="ARBA00022729"/>
    </source>
</evidence>
<dbReference type="InterPro" id="IPR001810">
    <property type="entry name" value="F-box_dom"/>
</dbReference>
<evidence type="ECO:0008006" key="11">
    <source>
        <dbReference type="Google" id="ProtNLM"/>
    </source>
</evidence>
<feature type="domain" description="KIB1-4 beta-propeller" evidence="7">
    <location>
        <begin position="124"/>
        <end position="356"/>
    </location>
</feature>
<evidence type="ECO:0000259" key="6">
    <source>
        <dbReference type="Pfam" id="PF00646"/>
    </source>
</evidence>
<feature type="domain" description="Inhibitor I9" evidence="8">
    <location>
        <begin position="421"/>
        <end position="499"/>
    </location>
</feature>
<evidence type="ECO:0000259" key="8">
    <source>
        <dbReference type="Pfam" id="PF05922"/>
    </source>
</evidence>
<dbReference type="InterPro" id="IPR037045">
    <property type="entry name" value="S8pro/Inhibitor_I9_sf"/>
</dbReference>
<keyword evidence="4" id="KW-0720">Serine protease</keyword>
<dbReference type="CDD" id="cd02120">
    <property type="entry name" value="PA_subtilisin_like"/>
    <property type="match status" value="1"/>
</dbReference>
<evidence type="ECO:0000259" key="7">
    <source>
        <dbReference type="Pfam" id="PF03478"/>
    </source>
</evidence>
<dbReference type="OrthoDB" id="599103at2759"/>
<comment type="similarity">
    <text evidence="1">Belongs to the peptidase S8 family.</text>
</comment>
<keyword evidence="3" id="KW-0732">Signal</keyword>
<dbReference type="GO" id="GO:0004252">
    <property type="term" value="F:serine-type endopeptidase activity"/>
    <property type="evidence" value="ECO:0007669"/>
    <property type="project" value="InterPro"/>
</dbReference>
<evidence type="ECO:0000256" key="5">
    <source>
        <dbReference type="SAM" id="MobiDB-lite"/>
    </source>
</evidence>
<reference evidence="9 10" key="1">
    <citation type="journal article" date="2019" name="Sci. Rep.">
        <title>A high-quality genome of Eragrostis curvula grass provides insights into Poaceae evolution and supports new strategies to enhance forage quality.</title>
        <authorList>
            <person name="Carballo J."/>
            <person name="Santos B.A.C.M."/>
            <person name="Zappacosta D."/>
            <person name="Garbus I."/>
            <person name="Selva J.P."/>
            <person name="Gallo C.A."/>
            <person name="Diaz A."/>
            <person name="Albertini E."/>
            <person name="Caccamo M."/>
            <person name="Echenique V."/>
        </authorList>
    </citation>
    <scope>NUCLEOTIDE SEQUENCE [LARGE SCALE GENOMIC DNA]</scope>
    <source>
        <strain evidence="10">cv. Victoria</strain>
        <tissue evidence="9">Leaf</tissue>
    </source>
</reference>
<dbReference type="Pfam" id="PF05922">
    <property type="entry name" value="Inhibitor_I9"/>
    <property type="match status" value="1"/>
</dbReference>
<gene>
    <name evidence="9" type="ORF">EJB05_24371</name>
</gene>
<dbReference type="Pfam" id="PF00646">
    <property type="entry name" value="F-box"/>
    <property type="match status" value="1"/>
</dbReference>
<dbReference type="SUPFAM" id="SSF81383">
    <property type="entry name" value="F-box domain"/>
    <property type="match status" value="1"/>
</dbReference>